<feature type="compositionally biased region" description="Basic and acidic residues" evidence="1">
    <location>
        <begin position="140"/>
        <end position="152"/>
    </location>
</feature>
<comment type="caution">
    <text evidence="2">The sequence shown here is derived from an EMBL/GenBank/DDBJ whole genome shotgun (WGS) entry which is preliminary data.</text>
</comment>
<proteinExistence type="predicted"/>
<reference evidence="2" key="1">
    <citation type="submission" date="2023-03" db="EMBL/GenBank/DDBJ databases">
        <title>Massive genome expansion in bonnet fungi (Mycena s.s.) driven by repeated elements and novel gene families across ecological guilds.</title>
        <authorList>
            <consortium name="Lawrence Berkeley National Laboratory"/>
            <person name="Harder C.B."/>
            <person name="Miyauchi S."/>
            <person name="Viragh M."/>
            <person name="Kuo A."/>
            <person name="Thoen E."/>
            <person name="Andreopoulos B."/>
            <person name="Lu D."/>
            <person name="Skrede I."/>
            <person name="Drula E."/>
            <person name="Henrissat B."/>
            <person name="Morin E."/>
            <person name="Kohler A."/>
            <person name="Barry K."/>
            <person name="LaButti K."/>
            <person name="Morin E."/>
            <person name="Salamov A."/>
            <person name="Lipzen A."/>
            <person name="Mereny Z."/>
            <person name="Hegedus B."/>
            <person name="Baldrian P."/>
            <person name="Stursova M."/>
            <person name="Weitz H."/>
            <person name="Taylor A."/>
            <person name="Grigoriev I.V."/>
            <person name="Nagy L.G."/>
            <person name="Martin F."/>
            <person name="Kauserud H."/>
        </authorList>
    </citation>
    <scope>NUCLEOTIDE SEQUENCE</scope>
    <source>
        <strain evidence="2">CBHHK173m</strain>
    </source>
</reference>
<dbReference type="EMBL" id="JARJCN010000073">
    <property type="protein sequence ID" value="KAJ7077439.1"/>
    <property type="molecule type" value="Genomic_DNA"/>
</dbReference>
<feature type="region of interest" description="Disordered" evidence="1">
    <location>
        <begin position="322"/>
        <end position="349"/>
    </location>
</feature>
<sequence>MRFLEKAGSGAGVEDEVAEEAESLRKAGARVVLEMMVLRGPSVPAAVGMVSAPQRWLRDGRCGRGVKRQDQYDARPIRGSLQPWKRPSPTIRAERCKQAAQYPGNPESFSFQPPQSSDNTVPNEDSARAASRGPRSSAETSRHEELRRDRARSGAARVRVGDGLHEVHIVALGTQLATEALLAQKRPLFPPALRLHRLQFLAIRSAASRVDDESGCRCGSRRRATHAVDTGRRRYPADCERHDAYEPPDFQAPDNHMSYVRDRAPLSPFRLPSAQLHPLQPITPGAKVPATTLNGLDTLCDLLDRSAFCLALESFSRVLDQHSQNPLQPDPIRASLEPEAPAGRRSKRKRLASPLTTLGDACPIEMWASPPTSEMLSRAGPFKIGDLRQPSKALALVLAVSNA</sequence>
<evidence type="ECO:0000313" key="2">
    <source>
        <dbReference type="EMBL" id="KAJ7077439.1"/>
    </source>
</evidence>
<dbReference type="Proteomes" id="UP001222325">
    <property type="component" value="Unassembled WGS sequence"/>
</dbReference>
<name>A0AAD6TX92_9AGAR</name>
<feature type="compositionally biased region" description="Basic and acidic residues" evidence="1">
    <location>
        <begin position="61"/>
        <end position="76"/>
    </location>
</feature>
<evidence type="ECO:0000256" key="1">
    <source>
        <dbReference type="SAM" id="MobiDB-lite"/>
    </source>
</evidence>
<evidence type="ECO:0000313" key="3">
    <source>
        <dbReference type="Proteomes" id="UP001222325"/>
    </source>
</evidence>
<feature type="region of interest" description="Disordered" evidence="1">
    <location>
        <begin position="1"/>
        <end position="21"/>
    </location>
</feature>
<protein>
    <submittedName>
        <fullName evidence="2">Uncharacterized protein</fullName>
    </submittedName>
</protein>
<feature type="compositionally biased region" description="Low complexity" evidence="1">
    <location>
        <begin position="108"/>
        <end position="117"/>
    </location>
</feature>
<feature type="region of interest" description="Disordered" evidence="1">
    <location>
        <begin position="61"/>
        <end position="157"/>
    </location>
</feature>
<keyword evidence="3" id="KW-1185">Reference proteome</keyword>
<organism evidence="2 3">
    <name type="scientific">Mycena belliarum</name>
    <dbReference type="NCBI Taxonomy" id="1033014"/>
    <lineage>
        <taxon>Eukaryota</taxon>
        <taxon>Fungi</taxon>
        <taxon>Dikarya</taxon>
        <taxon>Basidiomycota</taxon>
        <taxon>Agaricomycotina</taxon>
        <taxon>Agaricomycetes</taxon>
        <taxon>Agaricomycetidae</taxon>
        <taxon>Agaricales</taxon>
        <taxon>Marasmiineae</taxon>
        <taxon>Mycenaceae</taxon>
        <taxon>Mycena</taxon>
    </lineage>
</organism>
<gene>
    <name evidence="2" type="ORF">B0H15DRAFT_955127</name>
</gene>
<dbReference type="AlphaFoldDB" id="A0AAD6TX92"/>
<accession>A0AAD6TX92</accession>
<feature type="compositionally biased region" description="Low complexity" evidence="1">
    <location>
        <begin position="128"/>
        <end position="138"/>
    </location>
</feature>